<evidence type="ECO:0000256" key="1">
    <source>
        <dbReference type="SAM" id="SignalP"/>
    </source>
</evidence>
<dbReference type="Proteomes" id="UP001236569">
    <property type="component" value="Unassembled WGS sequence"/>
</dbReference>
<feature type="chain" id="PRO_5045289710" evidence="1">
    <location>
        <begin position="22"/>
        <end position="205"/>
    </location>
</feature>
<sequence>MVKKVSFLCTALIALTLGVSANDGKTKGTDATYTVDSQASHLVWTGKKVTGSHTGNIPLSTGSLVVSNSKFKSGAFEVDIASLTVTDITDKDGNAKLVGHLKAEDFFGTDKFPKAKFVTSSVTPKGGENYEVTGKLTIKGITNEVKFPAVIKVEKNKVTAQAKIVVDRTKYGIKFRSTNFFENLGDKAIDNDFELNVNLVANAGK</sequence>
<dbReference type="Pfam" id="PF04264">
    <property type="entry name" value="YceI"/>
    <property type="match status" value="1"/>
</dbReference>
<dbReference type="SUPFAM" id="SSF101874">
    <property type="entry name" value="YceI-like"/>
    <property type="match status" value="1"/>
</dbReference>
<dbReference type="Gene3D" id="2.40.128.110">
    <property type="entry name" value="Lipid/polyisoprenoid-binding, YceI-like"/>
    <property type="match status" value="1"/>
</dbReference>
<proteinExistence type="predicted"/>
<reference evidence="3 4" key="1">
    <citation type="submission" date="2023-05" db="EMBL/GenBank/DDBJ databases">
        <title>Novel species of genus Flectobacillus isolated from stream in China.</title>
        <authorList>
            <person name="Lu H."/>
        </authorList>
    </citation>
    <scope>NUCLEOTIDE SEQUENCE [LARGE SCALE GENOMIC DNA]</scope>
    <source>
        <strain evidence="3 4">DC10W</strain>
    </source>
</reference>
<dbReference type="EMBL" id="JASHID010000022">
    <property type="protein sequence ID" value="MDI9866945.1"/>
    <property type="molecule type" value="Genomic_DNA"/>
</dbReference>
<feature type="signal peptide" evidence="1">
    <location>
        <begin position="1"/>
        <end position="21"/>
    </location>
</feature>
<keyword evidence="4" id="KW-1185">Reference proteome</keyword>
<feature type="domain" description="Lipid/polyisoprenoid-binding YceI-like" evidence="2">
    <location>
        <begin position="32"/>
        <end position="202"/>
    </location>
</feature>
<dbReference type="InterPro" id="IPR036761">
    <property type="entry name" value="TTHA0802/YceI-like_sf"/>
</dbReference>
<dbReference type="RefSeq" id="WP_283371668.1">
    <property type="nucleotide sequence ID" value="NZ_JASHID010000022.1"/>
</dbReference>
<dbReference type="PANTHER" id="PTHR34406">
    <property type="entry name" value="PROTEIN YCEI"/>
    <property type="match status" value="1"/>
</dbReference>
<keyword evidence="1" id="KW-0732">Signal</keyword>
<name>A0ABT6YTM0_9BACT</name>
<protein>
    <submittedName>
        <fullName evidence="3">YceI family protein</fullName>
    </submittedName>
</protein>
<evidence type="ECO:0000313" key="3">
    <source>
        <dbReference type="EMBL" id="MDI9866945.1"/>
    </source>
</evidence>
<organism evidence="3 4">
    <name type="scientific">Flectobacillus longus</name>
    <dbReference type="NCBI Taxonomy" id="2984207"/>
    <lineage>
        <taxon>Bacteria</taxon>
        <taxon>Pseudomonadati</taxon>
        <taxon>Bacteroidota</taxon>
        <taxon>Cytophagia</taxon>
        <taxon>Cytophagales</taxon>
        <taxon>Flectobacillaceae</taxon>
        <taxon>Flectobacillus</taxon>
    </lineage>
</organism>
<evidence type="ECO:0000313" key="4">
    <source>
        <dbReference type="Proteomes" id="UP001236569"/>
    </source>
</evidence>
<dbReference type="PANTHER" id="PTHR34406:SF1">
    <property type="entry name" value="PROTEIN YCEI"/>
    <property type="match status" value="1"/>
</dbReference>
<gene>
    <name evidence="3" type="ORF">QM480_21580</name>
</gene>
<accession>A0ABT6YTM0</accession>
<dbReference type="InterPro" id="IPR007372">
    <property type="entry name" value="Lipid/polyisoprenoid-bd_YceI"/>
</dbReference>
<comment type="caution">
    <text evidence="3">The sequence shown here is derived from an EMBL/GenBank/DDBJ whole genome shotgun (WGS) entry which is preliminary data.</text>
</comment>
<evidence type="ECO:0000259" key="2">
    <source>
        <dbReference type="SMART" id="SM00867"/>
    </source>
</evidence>
<dbReference type="SMART" id="SM00867">
    <property type="entry name" value="YceI"/>
    <property type="match status" value="1"/>
</dbReference>